<keyword evidence="3" id="KW-1003">Cell membrane</keyword>
<evidence type="ECO:0000259" key="8">
    <source>
        <dbReference type="Pfam" id="PF09335"/>
    </source>
</evidence>
<accession>B8HN80</accession>
<gene>
    <name evidence="9" type="ordered locus">Cyan7425_4907</name>
</gene>
<feature type="transmembrane region" description="Helical" evidence="7">
    <location>
        <begin position="173"/>
        <end position="198"/>
    </location>
</feature>
<keyword evidence="5 7" id="KW-1133">Transmembrane helix</keyword>
<evidence type="ECO:0000256" key="5">
    <source>
        <dbReference type="ARBA" id="ARBA00022989"/>
    </source>
</evidence>
<evidence type="ECO:0000256" key="3">
    <source>
        <dbReference type="ARBA" id="ARBA00022475"/>
    </source>
</evidence>
<comment type="similarity">
    <text evidence="2">Belongs to the DedA family.</text>
</comment>
<dbReference type="AlphaFoldDB" id="B8HN80"/>
<evidence type="ECO:0000256" key="4">
    <source>
        <dbReference type="ARBA" id="ARBA00022692"/>
    </source>
</evidence>
<keyword evidence="4 7" id="KW-0812">Transmembrane</keyword>
<dbReference type="OrthoDB" id="9813426at2"/>
<evidence type="ECO:0000256" key="7">
    <source>
        <dbReference type="SAM" id="Phobius"/>
    </source>
</evidence>
<feature type="transmembrane region" description="Helical" evidence="7">
    <location>
        <begin position="20"/>
        <end position="49"/>
    </location>
</feature>
<feature type="transmembrane region" description="Helical" evidence="7">
    <location>
        <begin position="56"/>
        <end position="77"/>
    </location>
</feature>
<name>B8HN80_CYAP4</name>
<dbReference type="InterPro" id="IPR051311">
    <property type="entry name" value="DedA_domain"/>
</dbReference>
<proteinExistence type="inferred from homology"/>
<reference evidence="9" key="1">
    <citation type="submission" date="2009-01" db="EMBL/GenBank/DDBJ databases">
        <title>Complete sequence of chromosome Cyanothece sp. PCC 7425.</title>
        <authorList>
            <consortium name="US DOE Joint Genome Institute"/>
            <person name="Lucas S."/>
            <person name="Copeland A."/>
            <person name="Lapidus A."/>
            <person name="Glavina del Rio T."/>
            <person name="Dalin E."/>
            <person name="Tice H."/>
            <person name="Bruce D."/>
            <person name="Goodwin L."/>
            <person name="Pitluck S."/>
            <person name="Sims D."/>
            <person name="Meineke L."/>
            <person name="Brettin T."/>
            <person name="Detter J.C."/>
            <person name="Han C."/>
            <person name="Larimer F."/>
            <person name="Land M."/>
            <person name="Hauser L."/>
            <person name="Kyrpides N."/>
            <person name="Ovchinnikova G."/>
            <person name="Liberton M."/>
            <person name="Stoeckel J."/>
            <person name="Banerjee A."/>
            <person name="Singh A."/>
            <person name="Page L."/>
            <person name="Sato H."/>
            <person name="Zhao L."/>
            <person name="Sherman L."/>
            <person name="Pakrasi H."/>
            <person name="Richardson P."/>
        </authorList>
    </citation>
    <scope>NUCLEOTIDE SEQUENCE</scope>
    <source>
        <strain evidence="9">PCC 7425</strain>
    </source>
</reference>
<organism evidence="9">
    <name type="scientific">Cyanothece sp. (strain PCC 7425 / ATCC 29141)</name>
    <dbReference type="NCBI Taxonomy" id="395961"/>
    <lineage>
        <taxon>Bacteria</taxon>
        <taxon>Bacillati</taxon>
        <taxon>Cyanobacteriota</taxon>
        <taxon>Cyanophyceae</taxon>
        <taxon>Gomontiellales</taxon>
        <taxon>Cyanothecaceae</taxon>
        <taxon>Cyanothece</taxon>
    </lineage>
</organism>
<dbReference type="eggNOG" id="COG0586">
    <property type="taxonomic scope" value="Bacteria"/>
</dbReference>
<dbReference type="PANTHER" id="PTHR42709">
    <property type="entry name" value="ALKALINE PHOSPHATASE LIKE PROTEIN"/>
    <property type="match status" value="1"/>
</dbReference>
<dbReference type="EMBL" id="CP001344">
    <property type="protein sequence ID" value="ACL47207.1"/>
    <property type="molecule type" value="Genomic_DNA"/>
</dbReference>
<dbReference type="GO" id="GO:0005886">
    <property type="term" value="C:plasma membrane"/>
    <property type="evidence" value="ECO:0007669"/>
    <property type="project" value="UniProtKB-SubCell"/>
</dbReference>
<dbReference type="PANTHER" id="PTHR42709:SF6">
    <property type="entry name" value="UNDECAPRENYL PHOSPHATE TRANSPORTER A"/>
    <property type="match status" value="1"/>
</dbReference>
<evidence type="ECO:0000256" key="6">
    <source>
        <dbReference type="ARBA" id="ARBA00023136"/>
    </source>
</evidence>
<feature type="transmembrane region" description="Helical" evidence="7">
    <location>
        <begin position="114"/>
        <end position="135"/>
    </location>
</feature>
<dbReference type="HOGENOM" id="CLU_044208_4_2_3"/>
<dbReference type="KEGG" id="cyn:Cyan7425_4907"/>
<comment type="subcellular location">
    <subcellularLocation>
        <location evidence="1">Cell membrane</location>
        <topology evidence="1">Multi-pass membrane protein</topology>
    </subcellularLocation>
</comment>
<dbReference type="InterPro" id="IPR032816">
    <property type="entry name" value="VTT_dom"/>
</dbReference>
<dbReference type="STRING" id="395961.Cyan7425_4907"/>
<feature type="domain" description="VTT" evidence="8">
    <location>
        <begin position="36"/>
        <end position="160"/>
    </location>
</feature>
<sequence>MSFEFLPLEMLQEFARQYGYWTVLLGIMLENAGIPLPGETIVLVGGFLAGSGEMNYWLVLACAISGAILGDNFGYWVGFYGGWPLLLRLSKWLGIAEERVLDLKKRFSHNAARAVFLGRFVALLRIFAGPMAGVAEMPYPQFLLYNSAGAILWATIMVTLAFFAGHVVPLERLAIWVGQLGFVVLGAIVLWFVVPLLWKVYRHRLTSESQPPAINYPPETVGSQSDS</sequence>
<evidence type="ECO:0000313" key="9">
    <source>
        <dbReference type="EMBL" id="ACL47207.1"/>
    </source>
</evidence>
<evidence type="ECO:0000256" key="1">
    <source>
        <dbReference type="ARBA" id="ARBA00004651"/>
    </source>
</evidence>
<dbReference type="Pfam" id="PF09335">
    <property type="entry name" value="VTT_dom"/>
    <property type="match status" value="1"/>
</dbReference>
<keyword evidence="6 7" id="KW-0472">Membrane</keyword>
<evidence type="ECO:0000256" key="2">
    <source>
        <dbReference type="ARBA" id="ARBA00010792"/>
    </source>
</evidence>
<protein>
    <submittedName>
        <fullName evidence="9">SNARE associated Golgi protein</fullName>
    </submittedName>
</protein>
<feature type="transmembrane region" description="Helical" evidence="7">
    <location>
        <begin position="142"/>
        <end position="167"/>
    </location>
</feature>